<reference evidence="1 2" key="1">
    <citation type="submission" date="2021-01" db="EMBL/GenBank/DDBJ databases">
        <title>Whole genome shotgun sequence of Plantactinospora endophytica NBRC 110450.</title>
        <authorList>
            <person name="Komaki H."/>
            <person name="Tamura T."/>
        </authorList>
    </citation>
    <scope>NUCLEOTIDE SEQUENCE [LARGE SCALE GENOMIC DNA]</scope>
    <source>
        <strain evidence="1 2">NBRC 110450</strain>
    </source>
</reference>
<gene>
    <name evidence="1" type="ORF">Pen02_81700</name>
</gene>
<proteinExistence type="predicted"/>
<organism evidence="1 2">
    <name type="scientific">Plantactinospora endophytica</name>
    <dbReference type="NCBI Taxonomy" id="673535"/>
    <lineage>
        <taxon>Bacteria</taxon>
        <taxon>Bacillati</taxon>
        <taxon>Actinomycetota</taxon>
        <taxon>Actinomycetes</taxon>
        <taxon>Micromonosporales</taxon>
        <taxon>Micromonosporaceae</taxon>
        <taxon>Plantactinospora</taxon>
    </lineage>
</organism>
<evidence type="ECO:0000313" key="2">
    <source>
        <dbReference type="Proteomes" id="UP000646749"/>
    </source>
</evidence>
<keyword evidence="2" id="KW-1185">Reference proteome</keyword>
<dbReference type="EMBL" id="BONW01000055">
    <property type="protein sequence ID" value="GIG93234.1"/>
    <property type="molecule type" value="Genomic_DNA"/>
</dbReference>
<sequence length="64" mass="6841">MGFTKPVVNSTRYLQNLGLLPEGLDAALEASYQRPGKAEGFKVPESVIEALRELPPGNSPDLTG</sequence>
<evidence type="ECO:0000313" key="1">
    <source>
        <dbReference type="EMBL" id="GIG93234.1"/>
    </source>
</evidence>
<protein>
    <submittedName>
        <fullName evidence="1">Uncharacterized protein</fullName>
    </submittedName>
</protein>
<dbReference type="Proteomes" id="UP000646749">
    <property type="component" value="Unassembled WGS sequence"/>
</dbReference>
<comment type="caution">
    <text evidence="1">The sequence shown here is derived from an EMBL/GenBank/DDBJ whole genome shotgun (WGS) entry which is preliminary data.</text>
</comment>
<accession>A0ABQ4EET8</accession>
<name>A0ABQ4EET8_9ACTN</name>